<gene>
    <name evidence="1" type="ORF">MSEN_31860</name>
</gene>
<accession>A0A7I9XPU4</accession>
<protein>
    <submittedName>
        <fullName evidence="1">Uncharacterized protein</fullName>
    </submittedName>
</protein>
<proteinExistence type="predicted"/>
<dbReference type="AlphaFoldDB" id="A0A7I9XPU4"/>
<evidence type="ECO:0000313" key="1">
    <source>
        <dbReference type="EMBL" id="GFG71466.1"/>
    </source>
</evidence>
<reference evidence="1 2" key="1">
    <citation type="journal article" date="2019" name="Emerg. Microbes Infect.">
        <title>Comprehensive subspecies identification of 175 nontuberculous mycobacteria species based on 7547 genomic profiles.</title>
        <authorList>
            <person name="Matsumoto Y."/>
            <person name="Kinjo T."/>
            <person name="Motooka D."/>
            <person name="Nabeya D."/>
            <person name="Jung N."/>
            <person name="Uechi K."/>
            <person name="Horii T."/>
            <person name="Iida T."/>
            <person name="Fujita J."/>
            <person name="Nakamura S."/>
        </authorList>
    </citation>
    <scope>NUCLEOTIDE SEQUENCE [LARGE SCALE GENOMIC DNA]</scope>
    <source>
        <strain evidence="1 2">JCM 16017</strain>
    </source>
</reference>
<dbReference type="Proteomes" id="UP000465263">
    <property type="component" value="Unassembled WGS sequence"/>
</dbReference>
<keyword evidence="2" id="KW-1185">Reference proteome</keyword>
<organism evidence="1 2">
    <name type="scientific">Mycolicibacter senuensis</name>
    <dbReference type="NCBI Taxonomy" id="386913"/>
    <lineage>
        <taxon>Bacteria</taxon>
        <taxon>Bacillati</taxon>
        <taxon>Actinomycetota</taxon>
        <taxon>Actinomycetes</taxon>
        <taxon>Mycobacteriales</taxon>
        <taxon>Mycobacteriaceae</taxon>
        <taxon>Mycolicibacter</taxon>
    </lineage>
</organism>
<dbReference type="InterPro" id="IPR046275">
    <property type="entry name" value="DUF6308"/>
</dbReference>
<comment type="caution">
    <text evidence="1">The sequence shown here is derived from an EMBL/GenBank/DDBJ whole genome shotgun (WGS) entry which is preliminary data.</text>
</comment>
<dbReference type="Pfam" id="PF19827">
    <property type="entry name" value="DUF6308"/>
    <property type="match status" value="1"/>
</dbReference>
<name>A0A7I9XPU4_9MYCO</name>
<dbReference type="EMBL" id="BLKV01000002">
    <property type="protein sequence ID" value="GFG71466.1"/>
    <property type="molecule type" value="Genomic_DNA"/>
</dbReference>
<sequence>MRAAEVNGIDSKCEAGVSGGRQDGRMTRFGRDLTAWFTDNADQVSSDLKSYFGGGADPFTGRWFDEFAAMGDPNRFEATDILAVEALSVTVPPEAAATLLITDTERFNALLRQIPREQNLWEVRRLDVNVGSPADNLHQELRTLRGIDWVVAGKLLAAKRPKLLPILDNVVNDYLKPPKELFWVTLHDELSDTSRRDAIAAACQHAPPHVSLLRRIDVALWRAAKRAGSNT</sequence>
<evidence type="ECO:0000313" key="2">
    <source>
        <dbReference type="Proteomes" id="UP000465263"/>
    </source>
</evidence>